<reference evidence="1 2" key="1">
    <citation type="submission" date="2019-01" db="EMBL/GenBank/DDBJ databases">
        <authorList>
            <person name="Chen W.-M."/>
        </authorList>
    </citation>
    <scope>NUCLEOTIDE SEQUENCE [LARGE SCALE GENOMIC DNA]</scope>
    <source>
        <strain evidence="1 2">HPM-16</strain>
    </source>
</reference>
<name>A0A437QE05_9GAMM</name>
<gene>
    <name evidence="1" type="ORF">EOE65_03195</name>
</gene>
<dbReference type="RefSeq" id="WP_127692843.1">
    <property type="nucleotide sequence ID" value="NZ_SACQ01000001.1"/>
</dbReference>
<comment type="caution">
    <text evidence="1">The sequence shown here is derived from an EMBL/GenBank/DDBJ whole genome shotgun (WGS) entry which is preliminary data.</text>
</comment>
<sequence length="90" mass="9960">MSTPDSFNAEAYWAGKPHKKWVVFVSKVRGHGKPVKTEKLYVGAKNYESACKTAKANSMLTGRITTVARLAHPADLGCVSVRRRTDCYTD</sequence>
<evidence type="ECO:0000313" key="2">
    <source>
        <dbReference type="Proteomes" id="UP000282818"/>
    </source>
</evidence>
<organism evidence="1 2">
    <name type="scientific">Neptunomonas marina</name>
    <dbReference type="NCBI Taxonomy" id="1815562"/>
    <lineage>
        <taxon>Bacteria</taxon>
        <taxon>Pseudomonadati</taxon>
        <taxon>Pseudomonadota</taxon>
        <taxon>Gammaproteobacteria</taxon>
        <taxon>Oceanospirillales</taxon>
        <taxon>Oceanospirillaceae</taxon>
        <taxon>Neptunomonas</taxon>
    </lineage>
</organism>
<accession>A0A437QE05</accession>
<dbReference type="EMBL" id="SACQ01000001">
    <property type="protein sequence ID" value="RVU32675.1"/>
    <property type="molecule type" value="Genomic_DNA"/>
</dbReference>
<keyword evidence="2" id="KW-1185">Reference proteome</keyword>
<protein>
    <submittedName>
        <fullName evidence="1">Uncharacterized protein</fullName>
    </submittedName>
</protein>
<proteinExistence type="predicted"/>
<dbReference type="Proteomes" id="UP000282818">
    <property type="component" value="Unassembled WGS sequence"/>
</dbReference>
<dbReference type="AlphaFoldDB" id="A0A437QE05"/>
<evidence type="ECO:0000313" key="1">
    <source>
        <dbReference type="EMBL" id="RVU32675.1"/>
    </source>
</evidence>